<dbReference type="InterPro" id="IPR015163">
    <property type="entry name" value="Cdc6_C"/>
</dbReference>
<proteinExistence type="inferred from homology"/>
<dbReference type="Pfam" id="PF13401">
    <property type="entry name" value="AAA_22"/>
    <property type="match status" value="1"/>
</dbReference>
<name>A0AAV9IYJ4_CYACA</name>
<dbReference type="AlphaFoldDB" id="A0AAV9IYJ4"/>
<dbReference type="Gene3D" id="1.10.8.60">
    <property type="match status" value="1"/>
</dbReference>
<evidence type="ECO:0000256" key="1">
    <source>
        <dbReference type="ARBA" id="ARBA00006184"/>
    </source>
</evidence>
<comment type="similarity">
    <text evidence="1">Belongs to the CDC6/cdc18 family.</text>
</comment>
<dbReference type="GO" id="GO:0005634">
    <property type="term" value="C:nucleus"/>
    <property type="evidence" value="ECO:0007669"/>
    <property type="project" value="TreeGrafter"/>
</dbReference>
<sequence>MARARRSLHRVTPANGDTSVSLGDGNLWSEWAVHKRRRTGRRVESVPTDTTKEASVSPEGHPTGAPQSVREAARRLALDGTDLPDAVSLSQHSVSDHLPAGRESEYRQLRLRLDALATEGLASSSSVAIYVCGLPGSGKTHVVEAVASALAHRIHFVRLNCASITDNKQMLSTLIDRVDVNARKPTSRSLEPSWSALRRRIESHPRPVCFLLDEIDLLLRCTTRSLLVYSLFEMPRTCPQRCAMVGIANALDLPERLLPWLRLADCMPQVVCFAPYTAAQLVTIVHQRLGTDHPTVVASSVPQPWLSEAAIELAARKVATAYGGDMRAMLDACRNVLLASADSSDASVPATPSTQLAHMARTLADKGGVSAAVDAIRSLPLQQQLVLCALVDDAAAFVGGGSIHRTDTLARLHAHLTRLCKRVRLPPVQPSTLFEMCSTSLAHHGLVQVRAAAARGRGAHRVAPIHTARVRLCVPPDDVHHALHGISFFKPLLPSR</sequence>
<dbReference type="PANTHER" id="PTHR10763">
    <property type="entry name" value="CELL DIVISION CONTROL PROTEIN 6-RELATED"/>
    <property type="match status" value="1"/>
</dbReference>
<evidence type="ECO:0008006" key="8">
    <source>
        <dbReference type="Google" id="ProtNLM"/>
    </source>
</evidence>
<evidence type="ECO:0000256" key="2">
    <source>
        <dbReference type="ARBA" id="ARBA00022705"/>
    </source>
</evidence>
<organism evidence="6 7">
    <name type="scientific">Cyanidium caldarium</name>
    <name type="common">Red alga</name>
    <dbReference type="NCBI Taxonomy" id="2771"/>
    <lineage>
        <taxon>Eukaryota</taxon>
        <taxon>Rhodophyta</taxon>
        <taxon>Bangiophyceae</taxon>
        <taxon>Cyanidiales</taxon>
        <taxon>Cyanidiaceae</taxon>
        <taxon>Cyanidium</taxon>
    </lineage>
</organism>
<dbReference type="GO" id="GO:0003688">
    <property type="term" value="F:DNA replication origin binding"/>
    <property type="evidence" value="ECO:0007669"/>
    <property type="project" value="TreeGrafter"/>
</dbReference>
<dbReference type="InterPro" id="IPR049945">
    <property type="entry name" value="AAA_22"/>
</dbReference>
<evidence type="ECO:0000256" key="3">
    <source>
        <dbReference type="SAM" id="MobiDB-lite"/>
    </source>
</evidence>
<dbReference type="GO" id="GO:0016887">
    <property type="term" value="F:ATP hydrolysis activity"/>
    <property type="evidence" value="ECO:0007669"/>
    <property type="project" value="InterPro"/>
</dbReference>
<evidence type="ECO:0000259" key="5">
    <source>
        <dbReference type="Pfam" id="PF13401"/>
    </source>
</evidence>
<dbReference type="Pfam" id="PF09079">
    <property type="entry name" value="WHD_Cdc6"/>
    <property type="match status" value="1"/>
</dbReference>
<keyword evidence="7" id="KW-1185">Reference proteome</keyword>
<dbReference type="CDD" id="cd00009">
    <property type="entry name" value="AAA"/>
    <property type="match status" value="1"/>
</dbReference>
<evidence type="ECO:0000313" key="7">
    <source>
        <dbReference type="Proteomes" id="UP001301350"/>
    </source>
</evidence>
<dbReference type="InterPro" id="IPR050311">
    <property type="entry name" value="ORC1/CDC6"/>
</dbReference>
<feature type="domain" description="Cdc6 C-terminal" evidence="4">
    <location>
        <begin position="374"/>
        <end position="482"/>
    </location>
</feature>
<dbReference type="EMBL" id="JANCYW010000012">
    <property type="protein sequence ID" value="KAK4537342.1"/>
    <property type="molecule type" value="Genomic_DNA"/>
</dbReference>
<protein>
    <recommendedName>
        <fullName evidence="8">Cell division control protein</fullName>
    </recommendedName>
</protein>
<dbReference type="Proteomes" id="UP001301350">
    <property type="component" value="Unassembled WGS sequence"/>
</dbReference>
<dbReference type="PANTHER" id="PTHR10763:SF26">
    <property type="entry name" value="CELL DIVISION CONTROL PROTEIN 6 HOMOLOG"/>
    <property type="match status" value="1"/>
</dbReference>
<accession>A0AAV9IYJ4</accession>
<comment type="caution">
    <text evidence="6">The sequence shown here is derived from an EMBL/GenBank/DDBJ whole genome shotgun (WGS) entry which is preliminary data.</text>
</comment>
<dbReference type="GO" id="GO:0033314">
    <property type="term" value="P:mitotic DNA replication checkpoint signaling"/>
    <property type="evidence" value="ECO:0007669"/>
    <property type="project" value="TreeGrafter"/>
</dbReference>
<feature type="region of interest" description="Disordered" evidence="3">
    <location>
        <begin position="1"/>
        <end position="20"/>
    </location>
</feature>
<reference evidence="6 7" key="1">
    <citation type="submission" date="2022-07" db="EMBL/GenBank/DDBJ databases">
        <title>Genome-wide signatures of adaptation to extreme environments.</title>
        <authorList>
            <person name="Cho C.H."/>
            <person name="Yoon H.S."/>
        </authorList>
    </citation>
    <scope>NUCLEOTIDE SEQUENCE [LARGE SCALE GENOMIC DNA]</scope>
    <source>
        <strain evidence="6 7">DBV 063 E5</strain>
    </source>
</reference>
<dbReference type="SUPFAM" id="SSF52540">
    <property type="entry name" value="P-loop containing nucleoside triphosphate hydrolases"/>
    <property type="match status" value="1"/>
</dbReference>
<dbReference type="SUPFAM" id="SSF46785">
    <property type="entry name" value="Winged helix' DNA-binding domain"/>
    <property type="match status" value="1"/>
</dbReference>
<evidence type="ECO:0000259" key="4">
    <source>
        <dbReference type="Pfam" id="PF09079"/>
    </source>
</evidence>
<dbReference type="Gene3D" id="3.40.50.300">
    <property type="entry name" value="P-loop containing nucleotide triphosphate hydrolases"/>
    <property type="match status" value="1"/>
</dbReference>
<dbReference type="InterPro" id="IPR027417">
    <property type="entry name" value="P-loop_NTPase"/>
</dbReference>
<feature type="domain" description="ORC1/DEAH AAA+ ATPase" evidence="5">
    <location>
        <begin position="128"/>
        <end position="222"/>
    </location>
</feature>
<feature type="region of interest" description="Disordered" evidence="3">
    <location>
        <begin position="37"/>
        <end position="69"/>
    </location>
</feature>
<dbReference type="InterPro" id="IPR036390">
    <property type="entry name" value="WH_DNA-bd_sf"/>
</dbReference>
<dbReference type="GO" id="GO:0006270">
    <property type="term" value="P:DNA replication initiation"/>
    <property type="evidence" value="ECO:0007669"/>
    <property type="project" value="TreeGrafter"/>
</dbReference>
<keyword evidence="2" id="KW-0235">DNA replication</keyword>
<gene>
    <name evidence="6" type="ORF">CDCA_CDCA12G3367</name>
</gene>
<evidence type="ECO:0000313" key="6">
    <source>
        <dbReference type="EMBL" id="KAK4537342.1"/>
    </source>
</evidence>